<dbReference type="OrthoDB" id="1162953at2759"/>
<dbReference type="CDD" id="cd00028">
    <property type="entry name" value="B_lectin"/>
    <property type="match status" value="1"/>
</dbReference>
<dbReference type="Pfam" id="PF01453">
    <property type="entry name" value="B_lectin"/>
    <property type="match status" value="1"/>
</dbReference>
<dbReference type="Gene3D" id="2.90.10.10">
    <property type="entry name" value="Bulb-type lectin domain"/>
    <property type="match status" value="1"/>
</dbReference>
<dbReference type="STRING" id="63057.A0A2P5BR32"/>
<evidence type="ECO:0000256" key="1">
    <source>
        <dbReference type="ARBA" id="ARBA00022729"/>
    </source>
</evidence>
<keyword evidence="1" id="KW-0732">Signal</keyword>
<evidence type="ECO:0000256" key="3">
    <source>
        <dbReference type="ARBA" id="ARBA00023180"/>
    </source>
</evidence>
<feature type="non-terminal residue" evidence="5">
    <location>
        <position position="205"/>
    </location>
</feature>
<sequence length="205" mass="23312">MLMAKTKALYLFIFFFYAMIKICLAVDTIFSYQSIIDGNGTLISSGNIFELGFFSPGKSKYRYLGIWYKRTPDVIVWVANRDNPLTDSSGELRISNNSNQLLLLNSSKIIIWSSYSSSKRVKKTPVAQLLDSGNLILRDMSSDIYLWQSFDYPTDTHLPGMKLGWDSRTDLERYLTSWKSADDPSKGDFTYRMGISGLPQTVLAM</sequence>
<dbReference type="FunFam" id="2.90.10.10:FF:000001">
    <property type="entry name" value="G-type lectin S-receptor-like serine/threonine-protein kinase"/>
    <property type="match status" value="1"/>
</dbReference>
<keyword evidence="6" id="KW-1185">Reference proteome</keyword>
<protein>
    <submittedName>
        <fullName evidence="5">Bulb-type lectin domain containing protein</fullName>
    </submittedName>
</protein>
<organism evidence="5 6">
    <name type="scientific">Trema orientale</name>
    <name type="common">Charcoal tree</name>
    <name type="synonym">Celtis orientalis</name>
    <dbReference type="NCBI Taxonomy" id="63057"/>
    <lineage>
        <taxon>Eukaryota</taxon>
        <taxon>Viridiplantae</taxon>
        <taxon>Streptophyta</taxon>
        <taxon>Embryophyta</taxon>
        <taxon>Tracheophyta</taxon>
        <taxon>Spermatophyta</taxon>
        <taxon>Magnoliopsida</taxon>
        <taxon>eudicotyledons</taxon>
        <taxon>Gunneridae</taxon>
        <taxon>Pentapetalae</taxon>
        <taxon>rosids</taxon>
        <taxon>fabids</taxon>
        <taxon>Rosales</taxon>
        <taxon>Cannabaceae</taxon>
        <taxon>Trema</taxon>
    </lineage>
</organism>
<dbReference type="Proteomes" id="UP000237000">
    <property type="component" value="Unassembled WGS sequence"/>
</dbReference>
<keyword evidence="2" id="KW-1015">Disulfide bond</keyword>
<evidence type="ECO:0000259" key="4">
    <source>
        <dbReference type="PROSITE" id="PS50927"/>
    </source>
</evidence>
<dbReference type="InterPro" id="IPR036426">
    <property type="entry name" value="Bulb-type_lectin_dom_sf"/>
</dbReference>
<dbReference type="PANTHER" id="PTHR32444">
    <property type="entry name" value="BULB-TYPE LECTIN DOMAIN-CONTAINING PROTEIN"/>
    <property type="match status" value="1"/>
</dbReference>
<dbReference type="PANTHER" id="PTHR32444:SF118">
    <property type="entry name" value="OS09G0551150 PROTEIN"/>
    <property type="match status" value="1"/>
</dbReference>
<dbReference type="EMBL" id="JXTC01000476">
    <property type="protein sequence ID" value="PON51258.1"/>
    <property type="molecule type" value="Genomic_DNA"/>
</dbReference>
<dbReference type="AlphaFoldDB" id="A0A2P5BR32"/>
<dbReference type="SUPFAM" id="SSF51110">
    <property type="entry name" value="alpha-D-mannose-specific plant lectins"/>
    <property type="match status" value="1"/>
</dbReference>
<feature type="domain" description="Bulb-type lectin" evidence="4">
    <location>
        <begin position="27"/>
        <end position="150"/>
    </location>
</feature>
<dbReference type="InParanoid" id="A0A2P5BR32"/>
<comment type="caution">
    <text evidence="5">The sequence shown here is derived from an EMBL/GenBank/DDBJ whole genome shotgun (WGS) entry which is preliminary data.</text>
</comment>
<name>A0A2P5BR32_TREOI</name>
<evidence type="ECO:0000313" key="6">
    <source>
        <dbReference type="Proteomes" id="UP000237000"/>
    </source>
</evidence>
<dbReference type="GO" id="GO:0030246">
    <property type="term" value="F:carbohydrate binding"/>
    <property type="evidence" value="ECO:0007669"/>
    <property type="project" value="UniProtKB-KW"/>
</dbReference>
<accession>A0A2P5BR32</accession>
<proteinExistence type="predicted"/>
<dbReference type="PROSITE" id="PS50927">
    <property type="entry name" value="BULB_LECTIN"/>
    <property type="match status" value="1"/>
</dbReference>
<gene>
    <name evidence="5" type="ORF">TorRG33x02_311840</name>
</gene>
<reference evidence="6" key="1">
    <citation type="submission" date="2016-06" db="EMBL/GenBank/DDBJ databases">
        <title>Parallel loss of symbiosis genes in relatives of nitrogen-fixing non-legume Parasponia.</title>
        <authorList>
            <person name="Van Velzen R."/>
            <person name="Holmer R."/>
            <person name="Bu F."/>
            <person name="Rutten L."/>
            <person name="Van Zeijl A."/>
            <person name="Liu W."/>
            <person name="Santuari L."/>
            <person name="Cao Q."/>
            <person name="Sharma T."/>
            <person name="Shen D."/>
            <person name="Roswanjaya Y."/>
            <person name="Wardhani T."/>
            <person name="Kalhor M.S."/>
            <person name="Jansen J."/>
            <person name="Van den Hoogen J."/>
            <person name="Gungor B."/>
            <person name="Hartog M."/>
            <person name="Hontelez J."/>
            <person name="Verver J."/>
            <person name="Yang W.-C."/>
            <person name="Schijlen E."/>
            <person name="Repin R."/>
            <person name="Schilthuizen M."/>
            <person name="Schranz E."/>
            <person name="Heidstra R."/>
            <person name="Miyata K."/>
            <person name="Fedorova E."/>
            <person name="Kohlen W."/>
            <person name="Bisseling T."/>
            <person name="Smit S."/>
            <person name="Geurts R."/>
        </authorList>
    </citation>
    <scope>NUCLEOTIDE SEQUENCE [LARGE SCALE GENOMIC DNA]</scope>
    <source>
        <strain evidence="6">cv. RG33-2</strain>
    </source>
</reference>
<keyword evidence="5" id="KW-0430">Lectin</keyword>
<evidence type="ECO:0000256" key="2">
    <source>
        <dbReference type="ARBA" id="ARBA00023157"/>
    </source>
</evidence>
<evidence type="ECO:0000313" key="5">
    <source>
        <dbReference type="EMBL" id="PON51258.1"/>
    </source>
</evidence>
<dbReference type="InterPro" id="IPR001480">
    <property type="entry name" value="Bulb-type_lectin_dom"/>
</dbReference>
<dbReference type="SMART" id="SM00108">
    <property type="entry name" value="B_lectin"/>
    <property type="match status" value="1"/>
</dbReference>
<keyword evidence="3" id="KW-0325">Glycoprotein</keyword>